<organism evidence="2 3">
    <name type="scientific">Solanum commersonii</name>
    <name type="common">Commerson's wild potato</name>
    <name type="synonym">Commerson's nightshade</name>
    <dbReference type="NCBI Taxonomy" id="4109"/>
    <lineage>
        <taxon>Eukaryota</taxon>
        <taxon>Viridiplantae</taxon>
        <taxon>Streptophyta</taxon>
        <taxon>Embryophyta</taxon>
        <taxon>Tracheophyta</taxon>
        <taxon>Spermatophyta</taxon>
        <taxon>Magnoliopsida</taxon>
        <taxon>eudicotyledons</taxon>
        <taxon>Gunneridae</taxon>
        <taxon>Pentapetalae</taxon>
        <taxon>asterids</taxon>
        <taxon>lamiids</taxon>
        <taxon>Solanales</taxon>
        <taxon>Solanaceae</taxon>
        <taxon>Solanoideae</taxon>
        <taxon>Solaneae</taxon>
        <taxon>Solanum</taxon>
    </lineage>
</organism>
<gene>
    <name evidence="2" type="ORF">H5410_027826</name>
</gene>
<keyword evidence="3" id="KW-1185">Reference proteome</keyword>
<evidence type="ECO:0000313" key="2">
    <source>
        <dbReference type="EMBL" id="KAG5606334.1"/>
    </source>
</evidence>
<evidence type="ECO:0000313" key="3">
    <source>
        <dbReference type="Proteomes" id="UP000824120"/>
    </source>
</evidence>
<feature type="region of interest" description="Disordered" evidence="1">
    <location>
        <begin position="1"/>
        <end position="71"/>
    </location>
</feature>
<protein>
    <submittedName>
        <fullName evidence="2">Uncharacterized protein</fullName>
    </submittedName>
</protein>
<reference evidence="2 3" key="1">
    <citation type="submission" date="2020-09" db="EMBL/GenBank/DDBJ databases">
        <title>De no assembly of potato wild relative species, Solanum commersonii.</title>
        <authorList>
            <person name="Cho K."/>
        </authorList>
    </citation>
    <scope>NUCLEOTIDE SEQUENCE [LARGE SCALE GENOMIC DNA]</scope>
    <source>
        <strain evidence="2">LZ3.2</strain>
        <tissue evidence="2">Leaf</tissue>
    </source>
</reference>
<proteinExistence type="predicted"/>
<sequence>MDTTWQEGTKRLKRTKKGRPEGRRPQLASRRLSGDRKYQVGDEMEQSACHRVVPQSSTISPNDSKHDEAEG</sequence>
<accession>A0A9J5Z5M9</accession>
<dbReference type="EMBL" id="JACXVP010000005">
    <property type="protein sequence ID" value="KAG5606334.1"/>
    <property type="molecule type" value="Genomic_DNA"/>
</dbReference>
<dbReference type="AlphaFoldDB" id="A0A9J5Z5M9"/>
<comment type="caution">
    <text evidence="2">The sequence shown here is derived from an EMBL/GenBank/DDBJ whole genome shotgun (WGS) entry which is preliminary data.</text>
</comment>
<dbReference type="Proteomes" id="UP000824120">
    <property type="component" value="Chromosome 5"/>
</dbReference>
<evidence type="ECO:0000256" key="1">
    <source>
        <dbReference type="SAM" id="MobiDB-lite"/>
    </source>
</evidence>
<name>A0A9J5Z5M9_SOLCO</name>